<sequence length="138" mass="15747">MLPLDQVPDQQGAPTLLNPSPEALRLFAELREEIQIKDNTDLLRDMPKHDETATIPPFGEWDETDPTSGQKFTVIFDKKKEERNDRSFTFPISAPPKSSHPSNFLRRKRRSPSFYSKHGEVTKIRNGLGGSIYEVPLL</sequence>
<dbReference type="OrthoDB" id="998136at2759"/>
<dbReference type="InterPro" id="IPR040387">
    <property type="entry name" value="RIN4/NOI4"/>
</dbReference>
<protein>
    <recommendedName>
        <fullName evidence="2">RIN4 pathogenic type III effector avirulence factor Avr cleavage site domain-containing protein</fullName>
    </recommendedName>
</protein>
<evidence type="ECO:0000313" key="4">
    <source>
        <dbReference type="Proteomes" id="UP000593576"/>
    </source>
</evidence>
<feature type="region of interest" description="Disordered" evidence="1">
    <location>
        <begin position="87"/>
        <end position="111"/>
    </location>
</feature>
<accession>A0A7J9MDN3</accession>
<dbReference type="EMBL" id="JABFAF010000010">
    <property type="protein sequence ID" value="MBA0868957.1"/>
    <property type="molecule type" value="Genomic_DNA"/>
</dbReference>
<organism evidence="3 4">
    <name type="scientific">Gossypium schwendimanii</name>
    <name type="common">Cotton</name>
    <dbReference type="NCBI Taxonomy" id="34291"/>
    <lineage>
        <taxon>Eukaryota</taxon>
        <taxon>Viridiplantae</taxon>
        <taxon>Streptophyta</taxon>
        <taxon>Embryophyta</taxon>
        <taxon>Tracheophyta</taxon>
        <taxon>Spermatophyta</taxon>
        <taxon>Magnoliopsida</taxon>
        <taxon>eudicotyledons</taxon>
        <taxon>Gunneridae</taxon>
        <taxon>Pentapetalae</taxon>
        <taxon>rosids</taxon>
        <taxon>malvids</taxon>
        <taxon>Malvales</taxon>
        <taxon>Malvaceae</taxon>
        <taxon>Malvoideae</taxon>
        <taxon>Gossypium</taxon>
    </lineage>
</organism>
<comment type="caution">
    <text evidence="3">The sequence shown here is derived from an EMBL/GenBank/DDBJ whole genome shotgun (WGS) entry which is preliminary data.</text>
</comment>
<evidence type="ECO:0000313" key="3">
    <source>
        <dbReference type="EMBL" id="MBA0868957.1"/>
    </source>
</evidence>
<name>A0A7J9MDN3_GOSSC</name>
<dbReference type="Proteomes" id="UP000593576">
    <property type="component" value="Unassembled WGS sequence"/>
</dbReference>
<feature type="region of interest" description="Disordered" evidence="1">
    <location>
        <begin position="1"/>
        <end position="20"/>
    </location>
</feature>
<feature type="region of interest" description="Disordered" evidence="1">
    <location>
        <begin position="38"/>
        <end position="68"/>
    </location>
</feature>
<gene>
    <name evidence="3" type="ORF">Goshw_021041</name>
</gene>
<dbReference type="GO" id="GO:0005886">
    <property type="term" value="C:plasma membrane"/>
    <property type="evidence" value="ECO:0007669"/>
    <property type="project" value="TreeGrafter"/>
</dbReference>
<feature type="domain" description="RIN4 pathogenic type III effector avirulence factor Avr cleavage site" evidence="2">
    <location>
        <begin position="52"/>
        <end position="83"/>
    </location>
</feature>
<dbReference type="Pfam" id="PF05627">
    <property type="entry name" value="AvrRpt-cleavage"/>
    <property type="match status" value="1"/>
</dbReference>
<proteinExistence type="predicted"/>
<evidence type="ECO:0000256" key="1">
    <source>
        <dbReference type="SAM" id="MobiDB-lite"/>
    </source>
</evidence>
<feature type="compositionally biased region" description="Basic and acidic residues" evidence="1">
    <location>
        <begin position="38"/>
        <end position="52"/>
    </location>
</feature>
<dbReference type="PANTHER" id="PTHR33159">
    <property type="entry name" value="RPM1-INTERACTING PROTEIN 4 (RIN4) FAMILY PROTEIN"/>
    <property type="match status" value="1"/>
</dbReference>
<dbReference type="AlphaFoldDB" id="A0A7J9MDN3"/>
<dbReference type="InterPro" id="IPR008700">
    <property type="entry name" value="TypeIII_avirulence_cleave"/>
</dbReference>
<dbReference type="PANTHER" id="PTHR33159:SF101">
    <property type="entry name" value="OS04G0379600 PROTEIN"/>
    <property type="match status" value="1"/>
</dbReference>
<keyword evidence="4" id="KW-1185">Reference proteome</keyword>
<evidence type="ECO:0000259" key="2">
    <source>
        <dbReference type="Pfam" id="PF05627"/>
    </source>
</evidence>
<reference evidence="3 4" key="1">
    <citation type="journal article" date="2019" name="Genome Biol. Evol.">
        <title>Insights into the evolution of the New World diploid cottons (Gossypium, subgenus Houzingenia) based on genome sequencing.</title>
        <authorList>
            <person name="Grover C.E."/>
            <person name="Arick M.A. 2nd"/>
            <person name="Thrash A."/>
            <person name="Conover J.L."/>
            <person name="Sanders W.S."/>
            <person name="Peterson D.G."/>
            <person name="Frelichowski J.E."/>
            <person name="Scheffler J.A."/>
            <person name="Scheffler B.E."/>
            <person name="Wendel J.F."/>
        </authorList>
    </citation>
    <scope>NUCLEOTIDE SEQUENCE [LARGE SCALE GENOMIC DNA]</scope>
    <source>
        <strain evidence="3">1</strain>
        <tissue evidence="3">Leaf</tissue>
    </source>
</reference>